<dbReference type="EMBL" id="NBCO01000010">
    <property type="protein sequence ID" value="ORC89895.1"/>
    <property type="molecule type" value="Genomic_DNA"/>
</dbReference>
<proteinExistence type="predicted"/>
<protein>
    <submittedName>
        <fullName evidence="3">Uncharacterized protein</fullName>
    </submittedName>
</protein>
<accession>A0A1X0NYY9</accession>
<feature type="region of interest" description="Disordered" evidence="2">
    <location>
        <begin position="504"/>
        <end position="533"/>
    </location>
</feature>
<evidence type="ECO:0000256" key="2">
    <source>
        <dbReference type="SAM" id="MobiDB-lite"/>
    </source>
</evidence>
<gene>
    <name evidence="3" type="ORF">TM35_000101630</name>
</gene>
<dbReference type="RefSeq" id="XP_028883961.1">
    <property type="nucleotide sequence ID" value="XM_029024654.1"/>
</dbReference>
<feature type="region of interest" description="Disordered" evidence="2">
    <location>
        <begin position="1"/>
        <end position="132"/>
    </location>
</feature>
<name>A0A1X0NYY9_9TRYP</name>
<dbReference type="OrthoDB" id="247005at2759"/>
<evidence type="ECO:0000313" key="3">
    <source>
        <dbReference type="EMBL" id="ORC89895.1"/>
    </source>
</evidence>
<feature type="compositionally biased region" description="Polar residues" evidence="2">
    <location>
        <begin position="1"/>
        <end position="48"/>
    </location>
</feature>
<evidence type="ECO:0000313" key="4">
    <source>
        <dbReference type="Proteomes" id="UP000192257"/>
    </source>
</evidence>
<dbReference type="AlphaFoldDB" id="A0A1X0NYY9"/>
<sequence>MKAEDTLSNSGTAASLPPVTSGTSTLKAANGPSDNAQTTNDKNNSKNQVGKGDSTMGNQANYDGGLTPLKGDDNNDDNKKRSSSRKLLTHSSTPDILHSKKKSGSGHTGSNNACPSPFPVGKGRSNMHRGGNNYWRIPLKRRSIGHGTVGLYQNQTNDPDVPEGAKACINGTLVVGNTLHVNKVRDYMQWREKHSALFSTMREQDEKERVESRRRRLVEAERQRELEEGEYAAAVTRMRHRGWSILGDTPRPVDHARLMQIQAQREAVRAECEGVAIRKMMEATKLRENIAQDLALQKETREKEQQLVRDAARAEREQWSAFREHREAELRERAGAMRAERDAAREYNRACLTLDAATWRQYVTSARDRVQARSATPDSSHSPRDWRCTFRSPLRVPQNAADEAVRRAWTAELLDLRRAVAAASVARVRRERAAAAAEGGAGGAAYRENCARAEALRVERAALQARREAQAAEEAREHRALAEALADGRRRRVATLEALRAKRWEAAEAQRQNRSPTRRGRESPELESPLQEL</sequence>
<evidence type="ECO:0000256" key="1">
    <source>
        <dbReference type="SAM" id="Coils"/>
    </source>
</evidence>
<dbReference type="VEuPathDB" id="TriTrypDB:TM35_000101630"/>
<reference evidence="3 4" key="1">
    <citation type="submission" date="2017-03" db="EMBL/GenBank/DDBJ databases">
        <title>An alternative strategy for trypanosome survival in the mammalian bloodstream revealed through genome and transcriptome analysis of the ubiquitous bovine parasite Trypanosoma (Megatrypanum) theileri.</title>
        <authorList>
            <person name="Kelly S."/>
            <person name="Ivens A."/>
            <person name="Mott A."/>
            <person name="O'Neill E."/>
            <person name="Emms D."/>
            <person name="Macleod O."/>
            <person name="Voorheis P."/>
            <person name="Matthews J."/>
            <person name="Matthews K."/>
            <person name="Carrington M."/>
        </authorList>
    </citation>
    <scope>NUCLEOTIDE SEQUENCE [LARGE SCALE GENOMIC DNA]</scope>
    <source>
        <strain evidence="3">Edinburgh</strain>
    </source>
</reference>
<keyword evidence="4" id="KW-1185">Reference proteome</keyword>
<dbReference type="GeneID" id="39984434"/>
<organism evidence="3 4">
    <name type="scientific">Trypanosoma theileri</name>
    <dbReference type="NCBI Taxonomy" id="67003"/>
    <lineage>
        <taxon>Eukaryota</taxon>
        <taxon>Discoba</taxon>
        <taxon>Euglenozoa</taxon>
        <taxon>Kinetoplastea</taxon>
        <taxon>Metakinetoplastina</taxon>
        <taxon>Trypanosomatida</taxon>
        <taxon>Trypanosomatidae</taxon>
        <taxon>Trypanosoma</taxon>
    </lineage>
</organism>
<feature type="coiled-coil region" evidence="1">
    <location>
        <begin position="203"/>
        <end position="230"/>
    </location>
</feature>
<keyword evidence="1" id="KW-0175">Coiled coil</keyword>
<dbReference type="Proteomes" id="UP000192257">
    <property type="component" value="Unassembled WGS sequence"/>
</dbReference>
<comment type="caution">
    <text evidence="3">The sequence shown here is derived from an EMBL/GenBank/DDBJ whole genome shotgun (WGS) entry which is preliminary data.</text>
</comment>
<feature type="compositionally biased region" description="Basic and acidic residues" evidence="2">
    <location>
        <begin position="70"/>
        <end position="80"/>
    </location>
</feature>